<reference evidence="3 4" key="1">
    <citation type="submission" date="2025-04" db="UniProtKB">
        <authorList>
            <consortium name="RefSeq"/>
        </authorList>
    </citation>
    <scope>IDENTIFICATION</scope>
</reference>
<proteinExistence type="predicted"/>
<feature type="chain" id="PRO_5044702320" evidence="1">
    <location>
        <begin position="27"/>
        <end position="192"/>
    </location>
</feature>
<name>A0A9W2YCP1_BIOGL</name>
<evidence type="ECO:0000256" key="1">
    <source>
        <dbReference type="SAM" id="SignalP"/>
    </source>
</evidence>
<dbReference type="OrthoDB" id="6159969at2759"/>
<sequence>MRILLADARSIMTSYLWLTVLTLALALCVSCQARAASSDDERELIKILNSRADVDIDTHRQNRFPLGHTTSGHHAPSGASASALPLSSIWYHQGPVLISEEGQAMGAPVRHRPYAPAATYADLLSRLRTALPIEVVDEGDSSLEKRYRPSGFQGSRGKRFIPGLQSLLLASYYQDAEKWKRQPHKGFHGTRG</sequence>
<dbReference type="RefSeq" id="XP_055860494.1">
    <property type="nucleotide sequence ID" value="XM_056004519.1"/>
</dbReference>
<dbReference type="GeneID" id="106054835"/>
<evidence type="ECO:0000313" key="4">
    <source>
        <dbReference type="RefSeq" id="XP_055860495.1"/>
    </source>
</evidence>
<evidence type="ECO:0000313" key="2">
    <source>
        <dbReference type="Proteomes" id="UP001165740"/>
    </source>
</evidence>
<keyword evidence="1" id="KW-0732">Signal</keyword>
<protein>
    <submittedName>
        <fullName evidence="3 4">Uncharacterized protein LOC106054835 isoform X1</fullName>
    </submittedName>
</protein>
<accession>A0A9W2YCP1</accession>
<dbReference type="RefSeq" id="XP_055860495.1">
    <property type="nucleotide sequence ID" value="XM_056004520.1"/>
</dbReference>
<dbReference type="Proteomes" id="UP001165740">
    <property type="component" value="Chromosome 11"/>
</dbReference>
<keyword evidence="2" id="KW-1185">Reference proteome</keyword>
<feature type="signal peptide" evidence="1">
    <location>
        <begin position="1"/>
        <end position="26"/>
    </location>
</feature>
<dbReference type="AlphaFoldDB" id="A0A9W2YCP1"/>
<evidence type="ECO:0000313" key="3">
    <source>
        <dbReference type="RefSeq" id="XP_055860494.1"/>
    </source>
</evidence>
<gene>
    <name evidence="3 4" type="primary">LOC106054835</name>
</gene>
<organism evidence="2 4">
    <name type="scientific">Biomphalaria glabrata</name>
    <name type="common">Bloodfluke planorb</name>
    <name type="synonym">Freshwater snail</name>
    <dbReference type="NCBI Taxonomy" id="6526"/>
    <lineage>
        <taxon>Eukaryota</taxon>
        <taxon>Metazoa</taxon>
        <taxon>Spiralia</taxon>
        <taxon>Lophotrochozoa</taxon>
        <taxon>Mollusca</taxon>
        <taxon>Gastropoda</taxon>
        <taxon>Heterobranchia</taxon>
        <taxon>Euthyneura</taxon>
        <taxon>Panpulmonata</taxon>
        <taxon>Hygrophila</taxon>
        <taxon>Lymnaeoidea</taxon>
        <taxon>Planorbidae</taxon>
        <taxon>Biomphalaria</taxon>
    </lineage>
</organism>